<accession>A0ABT2MH95</accession>
<evidence type="ECO:0000259" key="7">
    <source>
        <dbReference type="Pfam" id="PF08240"/>
    </source>
</evidence>
<dbReference type="InterPro" id="IPR013154">
    <property type="entry name" value="ADH-like_N"/>
</dbReference>
<evidence type="ECO:0000259" key="6">
    <source>
        <dbReference type="Pfam" id="PF00107"/>
    </source>
</evidence>
<dbReference type="PANTHER" id="PTHR43401:SF2">
    <property type="entry name" value="L-THREONINE 3-DEHYDROGENASE"/>
    <property type="match status" value="1"/>
</dbReference>
<dbReference type="Proteomes" id="UP001206639">
    <property type="component" value="Unassembled WGS sequence"/>
</dbReference>
<evidence type="ECO:0000313" key="8">
    <source>
        <dbReference type="EMBL" id="MCT7660745.1"/>
    </source>
</evidence>
<dbReference type="SUPFAM" id="SSF50129">
    <property type="entry name" value="GroES-like"/>
    <property type="match status" value="1"/>
</dbReference>
<dbReference type="EMBL" id="JAODWD010000005">
    <property type="protein sequence ID" value="MCT7660745.1"/>
    <property type="molecule type" value="Genomic_DNA"/>
</dbReference>
<evidence type="ECO:0000256" key="1">
    <source>
        <dbReference type="ARBA" id="ARBA00001947"/>
    </source>
</evidence>
<comment type="cofactor">
    <cofactor evidence="1 5">
        <name>Zn(2+)</name>
        <dbReference type="ChEBI" id="CHEBI:29105"/>
    </cofactor>
</comment>
<dbReference type="PROSITE" id="PS00059">
    <property type="entry name" value="ADH_ZINC"/>
    <property type="match status" value="1"/>
</dbReference>
<evidence type="ECO:0000256" key="2">
    <source>
        <dbReference type="ARBA" id="ARBA00022723"/>
    </source>
</evidence>
<dbReference type="Pfam" id="PF00107">
    <property type="entry name" value="ADH_zinc_N"/>
    <property type="match status" value="1"/>
</dbReference>
<dbReference type="InterPro" id="IPR011032">
    <property type="entry name" value="GroES-like_sf"/>
</dbReference>
<dbReference type="InterPro" id="IPR050129">
    <property type="entry name" value="Zn_alcohol_dh"/>
</dbReference>
<reference evidence="9" key="1">
    <citation type="submission" date="2023-07" db="EMBL/GenBank/DDBJ databases">
        <authorList>
            <person name="Deng Y."/>
            <person name="Zhang Y.-Q."/>
        </authorList>
    </citation>
    <scope>NUCLEOTIDE SEQUENCE [LARGE SCALE GENOMIC DNA]</scope>
    <source>
        <strain evidence="9">CPCC 205710</strain>
    </source>
</reference>
<keyword evidence="9" id="KW-1185">Reference proteome</keyword>
<feature type="domain" description="Alcohol dehydrogenase-like C-terminal" evidence="6">
    <location>
        <begin position="196"/>
        <end position="332"/>
    </location>
</feature>
<evidence type="ECO:0000313" key="9">
    <source>
        <dbReference type="Proteomes" id="UP001206639"/>
    </source>
</evidence>
<dbReference type="Gene3D" id="3.40.50.720">
    <property type="entry name" value="NAD(P)-binding Rossmann-like Domain"/>
    <property type="match status" value="1"/>
</dbReference>
<feature type="domain" description="Alcohol dehydrogenase-like N-terminal" evidence="7">
    <location>
        <begin position="34"/>
        <end position="151"/>
    </location>
</feature>
<name>A0ABT2MH95_9MYCO</name>
<sequence>MYNRTFFAVTGMLALRAARDATVHLDTVPIPDIGPDDVLIRVASAGLAPGMMALLAIGAFRHLPTTVGHEAAGTVEAVGDYVDRGLIGQRVRVHPMLSCRSCTHCRSDREQMCRDAAMLGHAAFGSGQLQLYARYHDGGLAEYVRVPHWLVDVLPDNVSFDVAAKVWDLGNAVRALKQAELSVGDTLVITAATGTMGTATIKLAHFFGAGRLILVGRSEERLAAVLPLAAVPVETIALESLDEDWSTTQGLSTRIREVIPGGADAAIDYIKDGAATSQALAGLATGGTLVHMGGNLAAIPFPPAMMMLNMWRIIGTRACTRTDTDEVLRLLAQGAVQADDLITHRFALGDVQNGIAQMQERSEHLWMAIVNP</sequence>
<dbReference type="PANTHER" id="PTHR43401">
    <property type="entry name" value="L-THREONINE 3-DEHYDROGENASE"/>
    <property type="match status" value="1"/>
</dbReference>
<comment type="caution">
    <text evidence="8">The sequence shown here is derived from an EMBL/GenBank/DDBJ whole genome shotgun (WGS) entry which is preliminary data.</text>
</comment>
<keyword evidence="4" id="KW-0560">Oxidoreductase</keyword>
<evidence type="ECO:0000256" key="4">
    <source>
        <dbReference type="ARBA" id="ARBA00023002"/>
    </source>
</evidence>
<keyword evidence="3 5" id="KW-0862">Zinc</keyword>
<dbReference type="InterPro" id="IPR013149">
    <property type="entry name" value="ADH-like_C"/>
</dbReference>
<evidence type="ECO:0000256" key="5">
    <source>
        <dbReference type="RuleBase" id="RU361277"/>
    </source>
</evidence>
<comment type="similarity">
    <text evidence="5">Belongs to the zinc-containing alcohol dehydrogenase family.</text>
</comment>
<dbReference type="InterPro" id="IPR002328">
    <property type="entry name" value="ADH_Zn_CS"/>
</dbReference>
<proteinExistence type="inferred from homology"/>
<organism evidence="8 9">
    <name type="scientific">Mycobacterium deserti</name>
    <dbReference type="NCBI Taxonomy" id="2978347"/>
    <lineage>
        <taxon>Bacteria</taxon>
        <taxon>Bacillati</taxon>
        <taxon>Actinomycetota</taxon>
        <taxon>Actinomycetes</taxon>
        <taxon>Mycobacteriales</taxon>
        <taxon>Mycobacteriaceae</taxon>
        <taxon>Mycobacterium</taxon>
    </lineage>
</organism>
<keyword evidence="2 5" id="KW-0479">Metal-binding</keyword>
<protein>
    <submittedName>
        <fullName evidence="8">Alcohol dehydrogenase catalytic domain-containing protein</fullName>
    </submittedName>
</protein>
<dbReference type="RefSeq" id="WP_260994822.1">
    <property type="nucleotide sequence ID" value="NZ_JAODWD010000005.1"/>
</dbReference>
<dbReference type="SUPFAM" id="SSF51735">
    <property type="entry name" value="NAD(P)-binding Rossmann-fold domains"/>
    <property type="match status" value="1"/>
</dbReference>
<dbReference type="Gene3D" id="3.90.180.10">
    <property type="entry name" value="Medium-chain alcohol dehydrogenases, catalytic domain"/>
    <property type="match status" value="1"/>
</dbReference>
<gene>
    <name evidence="8" type="ORF">N4S67_20285</name>
</gene>
<evidence type="ECO:0000256" key="3">
    <source>
        <dbReference type="ARBA" id="ARBA00022833"/>
    </source>
</evidence>
<dbReference type="Pfam" id="PF08240">
    <property type="entry name" value="ADH_N"/>
    <property type="match status" value="1"/>
</dbReference>
<dbReference type="InterPro" id="IPR036291">
    <property type="entry name" value="NAD(P)-bd_dom_sf"/>
</dbReference>